<dbReference type="KEGG" id="uam:UABAM_02614"/>
<evidence type="ECO:0000313" key="1">
    <source>
        <dbReference type="EMBL" id="BBM84258.1"/>
    </source>
</evidence>
<gene>
    <name evidence="1" type="ORF">UABAM_02614</name>
</gene>
<evidence type="ECO:0000313" key="2">
    <source>
        <dbReference type="Proteomes" id="UP000326354"/>
    </source>
</evidence>
<organism evidence="1 2">
    <name type="scientific">Uabimicrobium amorphum</name>
    <dbReference type="NCBI Taxonomy" id="2596890"/>
    <lineage>
        <taxon>Bacteria</taxon>
        <taxon>Pseudomonadati</taxon>
        <taxon>Planctomycetota</taxon>
        <taxon>Candidatus Uabimicrobiia</taxon>
        <taxon>Candidatus Uabimicrobiales</taxon>
        <taxon>Candidatus Uabimicrobiaceae</taxon>
        <taxon>Candidatus Uabimicrobium</taxon>
    </lineage>
</organism>
<proteinExistence type="predicted"/>
<protein>
    <submittedName>
        <fullName evidence="1">Uncharacterized protein</fullName>
    </submittedName>
</protein>
<keyword evidence="2" id="KW-1185">Reference proteome</keyword>
<dbReference type="Proteomes" id="UP000326354">
    <property type="component" value="Chromosome"/>
</dbReference>
<dbReference type="AlphaFoldDB" id="A0A5S9ILT6"/>
<reference evidence="1 2" key="1">
    <citation type="submission" date="2019-08" db="EMBL/GenBank/DDBJ databases">
        <title>Complete genome sequence of Candidatus Uab amorphum.</title>
        <authorList>
            <person name="Shiratori T."/>
            <person name="Suzuki S."/>
            <person name="Kakizawa Y."/>
            <person name="Ishida K."/>
        </authorList>
    </citation>
    <scope>NUCLEOTIDE SEQUENCE [LARGE SCALE GENOMIC DNA]</scope>
    <source>
        <strain evidence="1 2">SRT547</strain>
    </source>
</reference>
<sequence length="249" mass="28866">MLNSILPIHFSKLDGDPVKNSQYVLTQIDHSIKANIPNINSKIHSDVGGGYSLHFRADNQLCKVYFYKEDTSPYAAFYSDGNLLFDVQLNDYELLAKVLQRWVCDKATPSQIQSEFPWLHTATLSDYYDRDRAIENVFMESWDSIERFCNEEYVRCKCDTVLLQDMVRNMRKSGYDRLLRAGTTLLSLGLSRSRRHGLREGQPCIWFEFNGVTMDVYAYFTSTVLEKHPIKFTAEIEQLLQKLAKCKIS</sequence>
<dbReference type="EMBL" id="AP019860">
    <property type="protein sequence ID" value="BBM84258.1"/>
    <property type="molecule type" value="Genomic_DNA"/>
</dbReference>
<name>A0A5S9ILT6_UABAM</name>
<accession>A0A5S9ILT6</accession>